<sequence length="94" mass="10018">MATSGKSNNLQPKAHLWCPAGLKISNIQFASYGLPQGTCGNYHEGSFHAQRSYDALEKNCIGRQSCSVNVEPEVFGGDPCPNTSKKLAADAICS</sequence>
<keyword evidence="6" id="KW-0326">Glycosidase</keyword>
<evidence type="ECO:0000256" key="3">
    <source>
        <dbReference type="ARBA" id="ARBA00012756"/>
    </source>
</evidence>
<dbReference type="Proteomes" id="UP001291623">
    <property type="component" value="Unassembled WGS sequence"/>
</dbReference>
<evidence type="ECO:0000256" key="4">
    <source>
        <dbReference type="ARBA" id="ARBA00022729"/>
    </source>
</evidence>
<evidence type="ECO:0000256" key="5">
    <source>
        <dbReference type="ARBA" id="ARBA00022801"/>
    </source>
</evidence>
<dbReference type="CDD" id="cd22842">
    <property type="entry name" value="Gal_Rha_Lectin_BGal"/>
    <property type="match status" value="1"/>
</dbReference>
<dbReference type="InterPro" id="IPR043159">
    <property type="entry name" value="Lectin_gal-bd_sf"/>
</dbReference>
<dbReference type="PROSITE" id="PS50228">
    <property type="entry name" value="SUEL_LECTIN"/>
    <property type="match status" value="1"/>
</dbReference>
<dbReference type="Gene3D" id="2.60.120.740">
    <property type="match status" value="1"/>
</dbReference>
<keyword evidence="5" id="KW-0378">Hydrolase</keyword>
<evidence type="ECO:0000259" key="7">
    <source>
        <dbReference type="PROSITE" id="PS50228"/>
    </source>
</evidence>
<evidence type="ECO:0000313" key="9">
    <source>
        <dbReference type="Proteomes" id="UP001291623"/>
    </source>
</evidence>
<feature type="domain" description="SUEL-type lectin" evidence="7">
    <location>
        <begin position="8"/>
        <end position="94"/>
    </location>
</feature>
<name>A0AAE1VQR8_9SOLA</name>
<evidence type="ECO:0000256" key="1">
    <source>
        <dbReference type="ARBA" id="ARBA00001412"/>
    </source>
</evidence>
<keyword evidence="9" id="KW-1185">Reference proteome</keyword>
<dbReference type="GO" id="GO:0030246">
    <property type="term" value="F:carbohydrate binding"/>
    <property type="evidence" value="ECO:0007669"/>
    <property type="project" value="InterPro"/>
</dbReference>
<comment type="catalytic activity">
    <reaction evidence="1">
        <text>Hydrolysis of terminal non-reducing beta-D-galactose residues in beta-D-galactosides.</text>
        <dbReference type="EC" id="3.2.1.23"/>
    </reaction>
</comment>
<protein>
    <recommendedName>
        <fullName evidence="3">beta-galactosidase</fullName>
        <ecNumber evidence="3">3.2.1.23</ecNumber>
    </recommendedName>
</protein>
<evidence type="ECO:0000256" key="2">
    <source>
        <dbReference type="ARBA" id="ARBA00009809"/>
    </source>
</evidence>
<dbReference type="Pfam" id="PF02140">
    <property type="entry name" value="SUEL_Lectin"/>
    <property type="match status" value="1"/>
</dbReference>
<evidence type="ECO:0000256" key="6">
    <source>
        <dbReference type="ARBA" id="ARBA00023295"/>
    </source>
</evidence>
<accession>A0AAE1VQR8</accession>
<comment type="caution">
    <text evidence="8">The sequence shown here is derived from an EMBL/GenBank/DDBJ whole genome shotgun (WGS) entry which is preliminary data.</text>
</comment>
<dbReference type="AlphaFoldDB" id="A0AAE1VQR8"/>
<dbReference type="EC" id="3.2.1.23" evidence="3"/>
<comment type="similarity">
    <text evidence="2">Belongs to the glycosyl hydrolase 35 family.</text>
</comment>
<evidence type="ECO:0000313" key="8">
    <source>
        <dbReference type="EMBL" id="KAK4368695.1"/>
    </source>
</evidence>
<dbReference type="GO" id="GO:0004565">
    <property type="term" value="F:beta-galactosidase activity"/>
    <property type="evidence" value="ECO:0007669"/>
    <property type="project" value="UniProtKB-EC"/>
</dbReference>
<organism evidence="8 9">
    <name type="scientific">Anisodus tanguticus</name>
    <dbReference type="NCBI Taxonomy" id="243964"/>
    <lineage>
        <taxon>Eukaryota</taxon>
        <taxon>Viridiplantae</taxon>
        <taxon>Streptophyta</taxon>
        <taxon>Embryophyta</taxon>
        <taxon>Tracheophyta</taxon>
        <taxon>Spermatophyta</taxon>
        <taxon>Magnoliopsida</taxon>
        <taxon>eudicotyledons</taxon>
        <taxon>Gunneridae</taxon>
        <taxon>Pentapetalae</taxon>
        <taxon>asterids</taxon>
        <taxon>lamiids</taxon>
        <taxon>Solanales</taxon>
        <taxon>Solanaceae</taxon>
        <taxon>Solanoideae</taxon>
        <taxon>Hyoscyameae</taxon>
        <taxon>Anisodus</taxon>
    </lineage>
</organism>
<keyword evidence="4" id="KW-0732">Signal</keyword>
<dbReference type="EMBL" id="JAVYJV010000006">
    <property type="protein sequence ID" value="KAK4368695.1"/>
    <property type="molecule type" value="Genomic_DNA"/>
</dbReference>
<proteinExistence type="inferred from homology"/>
<reference evidence="8" key="1">
    <citation type="submission" date="2023-12" db="EMBL/GenBank/DDBJ databases">
        <title>Genome assembly of Anisodus tanguticus.</title>
        <authorList>
            <person name="Wang Y.-J."/>
        </authorList>
    </citation>
    <scope>NUCLEOTIDE SEQUENCE</scope>
    <source>
        <strain evidence="8">KB-2021</strain>
        <tissue evidence="8">Leaf</tissue>
    </source>
</reference>
<dbReference type="InterPro" id="IPR000922">
    <property type="entry name" value="Lectin_gal-bd_dom"/>
</dbReference>
<gene>
    <name evidence="8" type="ORF">RND71_012487</name>
</gene>
<dbReference type="FunFam" id="2.60.120.740:FF:000002">
    <property type="entry name" value="Beta-galactosidase"/>
    <property type="match status" value="1"/>
</dbReference>